<dbReference type="InterPro" id="IPR012677">
    <property type="entry name" value="Nucleotide-bd_a/b_plait_sf"/>
</dbReference>
<evidence type="ECO:0000313" key="5">
    <source>
        <dbReference type="EMBL" id="KAF9443826.1"/>
    </source>
</evidence>
<reference evidence="5" key="1">
    <citation type="submission" date="2020-11" db="EMBL/GenBank/DDBJ databases">
        <authorList>
            <consortium name="DOE Joint Genome Institute"/>
            <person name="Ahrendt S."/>
            <person name="Riley R."/>
            <person name="Andreopoulos W."/>
            <person name="Labutti K."/>
            <person name="Pangilinan J."/>
            <person name="Ruiz-Duenas F.J."/>
            <person name="Barrasa J.M."/>
            <person name="Sanchez-Garcia M."/>
            <person name="Camarero S."/>
            <person name="Miyauchi S."/>
            <person name="Serrano A."/>
            <person name="Linde D."/>
            <person name="Babiker R."/>
            <person name="Drula E."/>
            <person name="Ayuso-Fernandez I."/>
            <person name="Pacheco R."/>
            <person name="Padilla G."/>
            <person name="Ferreira P."/>
            <person name="Barriuso J."/>
            <person name="Kellner H."/>
            <person name="Castanera R."/>
            <person name="Alfaro M."/>
            <person name="Ramirez L."/>
            <person name="Pisabarro A.G."/>
            <person name="Kuo A."/>
            <person name="Tritt A."/>
            <person name="Lipzen A."/>
            <person name="He G."/>
            <person name="Yan M."/>
            <person name="Ng V."/>
            <person name="Cullen D."/>
            <person name="Martin F."/>
            <person name="Rosso M.-N."/>
            <person name="Henrissat B."/>
            <person name="Hibbett D."/>
            <person name="Martinez A.T."/>
            <person name="Grigoriev I.V."/>
        </authorList>
    </citation>
    <scope>NUCLEOTIDE SEQUENCE</scope>
    <source>
        <strain evidence="5">MF-IS2</strain>
    </source>
</reference>
<feature type="compositionally biased region" description="Low complexity" evidence="3">
    <location>
        <begin position="280"/>
        <end position="290"/>
    </location>
</feature>
<protein>
    <recommendedName>
        <fullName evidence="4">XRRM domain-containing protein</fullName>
    </recommendedName>
</protein>
<feature type="compositionally biased region" description="Basic and acidic residues" evidence="3">
    <location>
        <begin position="369"/>
        <end position="378"/>
    </location>
</feature>
<accession>A0A9P6BXA9</accession>
<keyword evidence="1 2" id="KW-0694">RNA-binding</keyword>
<feature type="region of interest" description="Disordered" evidence="3">
    <location>
        <begin position="1"/>
        <end position="48"/>
    </location>
</feature>
<name>A0A9P6BXA9_9AGAR</name>
<dbReference type="AlphaFoldDB" id="A0A9P6BXA9"/>
<dbReference type="Pfam" id="PF19977">
    <property type="entry name" value="xRRM"/>
    <property type="match status" value="1"/>
</dbReference>
<dbReference type="EMBL" id="MU151430">
    <property type="protein sequence ID" value="KAF9443826.1"/>
    <property type="molecule type" value="Genomic_DNA"/>
</dbReference>
<dbReference type="Gene3D" id="3.30.70.330">
    <property type="match status" value="1"/>
</dbReference>
<dbReference type="PROSITE" id="PS51939">
    <property type="entry name" value="XRRM"/>
    <property type="match status" value="1"/>
</dbReference>
<dbReference type="GO" id="GO:0070034">
    <property type="term" value="F:telomerase RNA binding"/>
    <property type="evidence" value="ECO:0007669"/>
    <property type="project" value="InterPro"/>
</dbReference>
<feature type="domain" description="XRRM" evidence="4">
    <location>
        <begin position="391"/>
        <end position="549"/>
    </location>
</feature>
<evidence type="ECO:0000256" key="1">
    <source>
        <dbReference type="ARBA" id="ARBA00022884"/>
    </source>
</evidence>
<evidence type="ECO:0000259" key="4">
    <source>
        <dbReference type="PROSITE" id="PS51939"/>
    </source>
</evidence>
<feature type="region of interest" description="Disordered" evidence="3">
    <location>
        <begin position="530"/>
        <end position="565"/>
    </location>
</feature>
<comment type="caution">
    <text evidence="5">The sequence shown here is derived from an EMBL/GenBank/DDBJ whole genome shotgun (WGS) entry which is preliminary data.</text>
</comment>
<evidence type="ECO:0000256" key="3">
    <source>
        <dbReference type="SAM" id="MobiDB-lite"/>
    </source>
</evidence>
<dbReference type="GO" id="GO:1990904">
    <property type="term" value="C:ribonucleoprotein complex"/>
    <property type="evidence" value="ECO:0007669"/>
    <property type="project" value="UniProtKB-UniRule"/>
</dbReference>
<organism evidence="5 6">
    <name type="scientific">Macrolepiota fuliginosa MF-IS2</name>
    <dbReference type="NCBI Taxonomy" id="1400762"/>
    <lineage>
        <taxon>Eukaryota</taxon>
        <taxon>Fungi</taxon>
        <taxon>Dikarya</taxon>
        <taxon>Basidiomycota</taxon>
        <taxon>Agaricomycotina</taxon>
        <taxon>Agaricomycetes</taxon>
        <taxon>Agaricomycetidae</taxon>
        <taxon>Agaricales</taxon>
        <taxon>Agaricineae</taxon>
        <taxon>Agaricaceae</taxon>
        <taxon>Macrolepiota</taxon>
    </lineage>
</organism>
<dbReference type="InterPro" id="IPR045537">
    <property type="entry name" value="Lar7_xRRM"/>
</dbReference>
<feature type="region of interest" description="Disordered" evidence="3">
    <location>
        <begin position="366"/>
        <end position="388"/>
    </location>
</feature>
<dbReference type="GO" id="GO:1904868">
    <property type="term" value="P:telomerase catalytic core complex assembly"/>
    <property type="evidence" value="ECO:0007669"/>
    <property type="project" value="InterPro"/>
</dbReference>
<keyword evidence="6" id="KW-1185">Reference proteome</keyword>
<evidence type="ECO:0000313" key="6">
    <source>
        <dbReference type="Proteomes" id="UP000807342"/>
    </source>
</evidence>
<evidence type="ECO:0000256" key="2">
    <source>
        <dbReference type="PROSITE-ProRule" id="PRU01288"/>
    </source>
</evidence>
<dbReference type="InterPro" id="IPR014886">
    <property type="entry name" value="La_xRRM"/>
</dbReference>
<feature type="compositionally biased region" description="Polar residues" evidence="3">
    <location>
        <begin position="547"/>
        <end position="556"/>
    </location>
</feature>
<sequence length="565" mass="63098">MSSLSFVPRKLAKNSNAKPQTSTPKATSYQPPGSPATTPAIHKPPTAIHDLPSKYDDKDCANLVALSLSDYALWIDADLRQKLGPSAALNSAGDANYIPFAYLLDRSLAIASLIDERPGKESHTTRSKVQTALVKGIRTHASHLFDIRLLLHADQNVPRFGKQKDIGGGYEVRRKRVGLIVRGKLEWDACTLYVENIPPGYRSYAGIIRFLNGLLHAAPSIPSTSILPADPLTRVQWISFPPHYNDKPDTRPSCKGFALVTFVYATDCEYLKESWPWLPTPSSEPQSTPPEEGDEQEPSSNPEPVHIARQYNFRVVSKERWLQFKAEYLTYRQKLVGDINAYQDARRARVQPRELMEPSMIHATNANPRDLHSERPPTEEPPTATITPSSSFPPGCLVFVKHVHPETTKTTLRCLFSQAFHTGEKQTPVKNVEGLDYVDFNKGMDTCYIRLATSTHTTALMEYFSHSKRRVVQTSGMDEVGADASPKPTAHRDLEPIAIMRVTGRPEEIYWEKVPLKVRRGAVGKAIELMALGGPGDHSREKRTQDTGDSQGNSDSARQKKRRKF</sequence>
<feature type="region of interest" description="Disordered" evidence="3">
    <location>
        <begin position="277"/>
        <end position="305"/>
    </location>
</feature>
<proteinExistence type="predicted"/>
<dbReference type="OrthoDB" id="439993at2759"/>
<dbReference type="Proteomes" id="UP000807342">
    <property type="component" value="Unassembled WGS sequence"/>
</dbReference>
<feature type="compositionally biased region" description="Basic and acidic residues" evidence="3">
    <location>
        <begin position="537"/>
        <end position="546"/>
    </location>
</feature>
<gene>
    <name evidence="5" type="ORF">P691DRAFT_737329</name>
</gene>
<feature type="compositionally biased region" description="Polar residues" evidence="3">
    <location>
        <begin position="13"/>
        <end position="37"/>
    </location>
</feature>